<evidence type="ECO:0000313" key="11">
    <source>
        <dbReference type="Proteomes" id="UP000665047"/>
    </source>
</evidence>
<dbReference type="PIRSF" id="PIRSF006298">
    <property type="entry name" value="GtrA_prd"/>
    <property type="match status" value="1"/>
</dbReference>
<dbReference type="EMBL" id="CP072455">
    <property type="protein sequence ID" value="QTL39806.1"/>
    <property type="molecule type" value="Genomic_DNA"/>
</dbReference>
<keyword evidence="4 8" id="KW-1133">Transmembrane helix</keyword>
<evidence type="ECO:0000259" key="9">
    <source>
        <dbReference type="Pfam" id="PF04138"/>
    </source>
</evidence>
<dbReference type="InterPro" id="IPR016480">
    <property type="entry name" value="Glc_translocase_bactprenl-link"/>
</dbReference>
<gene>
    <name evidence="10" type="ORF">HGO23_19020</name>
</gene>
<protein>
    <recommendedName>
        <fullName evidence="7">Bactoprenol-linked glucose translocase</fullName>
    </recommendedName>
</protein>
<name>A0ABX7VGA4_XENBU</name>
<comment type="similarity">
    <text evidence="7">Belongs to the gtrA family.</text>
</comment>
<accession>A0ABX7VGA4</accession>
<evidence type="ECO:0000256" key="1">
    <source>
        <dbReference type="ARBA" id="ARBA00004141"/>
    </source>
</evidence>
<organism evidence="10 11">
    <name type="scientific">Xenorhabdus budapestensis</name>
    <dbReference type="NCBI Taxonomy" id="290110"/>
    <lineage>
        <taxon>Bacteria</taxon>
        <taxon>Pseudomonadati</taxon>
        <taxon>Pseudomonadota</taxon>
        <taxon>Gammaproteobacteria</taxon>
        <taxon>Enterobacterales</taxon>
        <taxon>Morganellaceae</taxon>
        <taxon>Xenorhabdus</taxon>
    </lineage>
</organism>
<feature type="transmembrane region" description="Helical" evidence="8">
    <location>
        <begin position="64"/>
        <end position="81"/>
    </location>
</feature>
<dbReference type="InterPro" id="IPR007267">
    <property type="entry name" value="GtrA_DPMS_TM"/>
</dbReference>
<feature type="transmembrane region" description="Helical" evidence="8">
    <location>
        <begin position="12"/>
        <end position="30"/>
    </location>
</feature>
<evidence type="ECO:0000256" key="2">
    <source>
        <dbReference type="ARBA" id="ARBA00022448"/>
    </source>
</evidence>
<comment type="function">
    <text evidence="6 7">Involved in O antigen modification. Involved in the translocation of bactoprenol-linked glucose across the cytoplasmic membrane.</text>
</comment>
<dbReference type="Proteomes" id="UP000665047">
    <property type="component" value="Chromosome"/>
</dbReference>
<sequence>MLALFTKYLSIGVINTAIHWVLFTAVLHFFGASQAISNLVGFLAAVTFSFYANAKITFQKKATGWRYSAFISFMGLMSYMTGSLADAMDMQPIVTLVSFSATSLILGFMYSKFLIFRGKE</sequence>
<feature type="domain" description="GtrA/DPMS transmembrane" evidence="9">
    <location>
        <begin position="7"/>
        <end position="116"/>
    </location>
</feature>
<keyword evidence="11" id="KW-1185">Reference proteome</keyword>
<proteinExistence type="inferred from homology"/>
<evidence type="ECO:0000256" key="7">
    <source>
        <dbReference type="PIRNR" id="PIRNR006298"/>
    </source>
</evidence>
<reference evidence="10 11" key="1">
    <citation type="submission" date="2021-03" db="EMBL/GenBank/DDBJ databases">
        <title>Complete Genome Sequence Data of Xenorhabdus budapestensis strain C72, a Candidate Biological Control Agent, from China.</title>
        <authorList>
            <person name="LI B."/>
            <person name="WANG S."/>
            <person name="QIU D."/>
        </authorList>
    </citation>
    <scope>NUCLEOTIDE SEQUENCE [LARGE SCALE GENOMIC DNA]</scope>
    <source>
        <strain evidence="10 11">C-7-2</strain>
    </source>
</reference>
<evidence type="ECO:0000256" key="3">
    <source>
        <dbReference type="ARBA" id="ARBA00022692"/>
    </source>
</evidence>
<keyword evidence="2 7" id="KW-0813">Transport</keyword>
<evidence type="ECO:0000256" key="8">
    <source>
        <dbReference type="SAM" id="Phobius"/>
    </source>
</evidence>
<comment type="subcellular location">
    <subcellularLocation>
        <location evidence="1">Membrane</location>
        <topology evidence="1">Multi-pass membrane protein</topology>
    </subcellularLocation>
</comment>
<evidence type="ECO:0000256" key="4">
    <source>
        <dbReference type="ARBA" id="ARBA00022989"/>
    </source>
</evidence>
<dbReference type="RefSeq" id="WP_209027493.1">
    <property type="nucleotide sequence ID" value="NZ_CP072455.1"/>
</dbReference>
<evidence type="ECO:0000256" key="6">
    <source>
        <dbReference type="ARBA" id="ARBA00025595"/>
    </source>
</evidence>
<dbReference type="PANTHER" id="PTHR38459:SF1">
    <property type="entry name" value="PROPHAGE BACTOPRENOL-LINKED GLUCOSE TRANSLOCASE HOMOLOG"/>
    <property type="match status" value="1"/>
</dbReference>
<feature type="transmembrane region" description="Helical" evidence="8">
    <location>
        <begin position="93"/>
        <end position="115"/>
    </location>
</feature>
<dbReference type="Pfam" id="PF04138">
    <property type="entry name" value="GtrA_DPMS_TM"/>
    <property type="match status" value="1"/>
</dbReference>
<keyword evidence="3 8" id="KW-0812">Transmembrane</keyword>
<dbReference type="PANTHER" id="PTHR38459">
    <property type="entry name" value="PROPHAGE BACTOPRENOL-LINKED GLUCOSE TRANSLOCASE HOMOLOG"/>
    <property type="match status" value="1"/>
</dbReference>
<dbReference type="InterPro" id="IPR051401">
    <property type="entry name" value="GtrA_CellWall_Glycosyl"/>
</dbReference>
<evidence type="ECO:0000313" key="10">
    <source>
        <dbReference type="EMBL" id="QTL39806.1"/>
    </source>
</evidence>
<evidence type="ECO:0000256" key="5">
    <source>
        <dbReference type="ARBA" id="ARBA00023136"/>
    </source>
</evidence>
<feature type="transmembrane region" description="Helical" evidence="8">
    <location>
        <begin position="36"/>
        <end position="52"/>
    </location>
</feature>
<keyword evidence="5 8" id="KW-0472">Membrane</keyword>